<proteinExistence type="predicted"/>
<evidence type="ECO:0000313" key="3">
    <source>
        <dbReference type="RefSeq" id="XP_053075542.1"/>
    </source>
</evidence>
<accession>A0ABM3PV45</accession>
<sequence>MSNKSASLAGHQPLTLLVSLQWEGAWCGGFAGCFRSGGSRVGLKPGSEPGRKQREEAAPAFLERRAQWFRPARDADVTPARRPGCLGASRRRVSRRVAGGAADSTRGVESAVPGCGDLVAAPPSEPGPAPRSASSSPARGNLWSGGRAPPAGGQLALKRERRRLFESPGLGVGRPGFHLYVLEGGSELLDFCPPSREGSRRQTSVACVPNSLSLGKKTKPDVTNSVK</sequence>
<reference evidence="3" key="1">
    <citation type="submission" date="2025-08" db="UniProtKB">
        <authorList>
            <consortium name="RefSeq"/>
        </authorList>
    </citation>
    <scope>IDENTIFICATION</scope>
    <source>
        <tissue evidence="3">Blood</tissue>
    </source>
</reference>
<name>A0ABM3PV45_ACIJB</name>
<feature type="region of interest" description="Disordered" evidence="1">
    <location>
        <begin position="73"/>
        <end position="154"/>
    </location>
</feature>
<evidence type="ECO:0000256" key="1">
    <source>
        <dbReference type="SAM" id="MobiDB-lite"/>
    </source>
</evidence>
<dbReference type="Proteomes" id="UP001652583">
    <property type="component" value="Chromosome A2"/>
</dbReference>
<dbReference type="RefSeq" id="XP_053075542.1">
    <property type="nucleotide sequence ID" value="XM_053219567.1"/>
</dbReference>
<dbReference type="GeneID" id="106969059"/>
<evidence type="ECO:0000313" key="2">
    <source>
        <dbReference type="Proteomes" id="UP001652583"/>
    </source>
</evidence>
<keyword evidence="2" id="KW-1185">Reference proteome</keyword>
<gene>
    <name evidence="3" type="primary">LOC106969059</name>
</gene>
<protein>
    <submittedName>
        <fullName evidence="3">Uncharacterized protein LOC106969059 isoform X5</fullName>
    </submittedName>
</protein>
<feature type="compositionally biased region" description="Low complexity" evidence="1">
    <location>
        <begin position="130"/>
        <end position="140"/>
    </location>
</feature>
<organism evidence="2 3">
    <name type="scientific">Acinonyx jubatus</name>
    <name type="common">Cheetah</name>
    <dbReference type="NCBI Taxonomy" id="32536"/>
    <lineage>
        <taxon>Eukaryota</taxon>
        <taxon>Metazoa</taxon>
        <taxon>Chordata</taxon>
        <taxon>Craniata</taxon>
        <taxon>Vertebrata</taxon>
        <taxon>Euteleostomi</taxon>
        <taxon>Mammalia</taxon>
        <taxon>Eutheria</taxon>
        <taxon>Laurasiatheria</taxon>
        <taxon>Carnivora</taxon>
        <taxon>Feliformia</taxon>
        <taxon>Felidae</taxon>
        <taxon>Felinae</taxon>
        <taxon>Acinonyx</taxon>
    </lineage>
</organism>